<name>A0A5B7K500_PORTR</name>
<comment type="caution">
    <text evidence="3">The sequence shown here is derived from an EMBL/GenBank/DDBJ whole genome shotgun (WGS) entry which is preliminary data.</text>
</comment>
<proteinExistence type="predicted"/>
<reference evidence="3 4" key="1">
    <citation type="submission" date="2019-05" db="EMBL/GenBank/DDBJ databases">
        <title>Another draft genome of Portunus trituberculatus and its Hox gene families provides insights of decapod evolution.</title>
        <authorList>
            <person name="Jeong J.-H."/>
            <person name="Song I."/>
            <person name="Kim S."/>
            <person name="Choi T."/>
            <person name="Kim D."/>
            <person name="Ryu S."/>
            <person name="Kim W."/>
        </authorList>
    </citation>
    <scope>NUCLEOTIDE SEQUENCE [LARGE SCALE GENOMIC DNA]</scope>
    <source>
        <tissue evidence="3">Muscle</tissue>
    </source>
</reference>
<accession>A0A5B7K500</accession>
<dbReference type="Proteomes" id="UP000324222">
    <property type="component" value="Unassembled WGS sequence"/>
</dbReference>
<gene>
    <name evidence="3" type="ORF">E2C01_099245</name>
</gene>
<feature type="compositionally biased region" description="Low complexity" evidence="1">
    <location>
        <begin position="83"/>
        <end position="100"/>
    </location>
</feature>
<evidence type="ECO:0000313" key="3">
    <source>
        <dbReference type="EMBL" id="MPD03603.1"/>
    </source>
</evidence>
<keyword evidence="2" id="KW-0732">Signal</keyword>
<dbReference type="AlphaFoldDB" id="A0A5B7K500"/>
<evidence type="ECO:0000313" key="4">
    <source>
        <dbReference type="Proteomes" id="UP000324222"/>
    </source>
</evidence>
<organism evidence="3 4">
    <name type="scientific">Portunus trituberculatus</name>
    <name type="common">Swimming crab</name>
    <name type="synonym">Neptunus trituberculatus</name>
    <dbReference type="NCBI Taxonomy" id="210409"/>
    <lineage>
        <taxon>Eukaryota</taxon>
        <taxon>Metazoa</taxon>
        <taxon>Ecdysozoa</taxon>
        <taxon>Arthropoda</taxon>
        <taxon>Crustacea</taxon>
        <taxon>Multicrustacea</taxon>
        <taxon>Malacostraca</taxon>
        <taxon>Eumalacostraca</taxon>
        <taxon>Eucarida</taxon>
        <taxon>Decapoda</taxon>
        <taxon>Pleocyemata</taxon>
        <taxon>Brachyura</taxon>
        <taxon>Eubrachyura</taxon>
        <taxon>Portunoidea</taxon>
        <taxon>Portunidae</taxon>
        <taxon>Portuninae</taxon>
        <taxon>Portunus</taxon>
    </lineage>
</organism>
<feature type="chain" id="PRO_5023034817" evidence="2">
    <location>
        <begin position="26"/>
        <end position="174"/>
    </location>
</feature>
<feature type="signal peptide" evidence="2">
    <location>
        <begin position="1"/>
        <end position="25"/>
    </location>
</feature>
<keyword evidence="4" id="KW-1185">Reference proteome</keyword>
<feature type="region of interest" description="Disordered" evidence="1">
    <location>
        <begin position="67"/>
        <end position="102"/>
    </location>
</feature>
<evidence type="ECO:0000256" key="2">
    <source>
        <dbReference type="SAM" id="SignalP"/>
    </source>
</evidence>
<dbReference type="EMBL" id="VSRR010136908">
    <property type="protein sequence ID" value="MPD03603.1"/>
    <property type="molecule type" value="Genomic_DNA"/>
</dbReference>
<evidence type="ECO:0000256" key="1">
    <source>
        <dbReference type="SAM" id="MobiDB-lite"/>
    </source>
</evidence>
<sequence length="174" mass="19255">MPSLPSQNFLLFSLFPFLSLHPSTSLIPERHTSCSYLRYISGEGSHQRGFHLEATRNNAGDDVIVERLTTDDSTPPSPPTTTPPSTSASGPPSHPTTPTSPALPEFLTSHLVTLYVLPLSLSTPLSPRHPNGRSVIPEFYDTLRHLSRLAHSSRHTHHYLFFLQLVSPGYCFTL</sequence>
<protein>
    <submittedName>
        <fullName evidence="3">Uncharacterized protein</fullName>
    </submittedName>
</protein>